<organism evidence="3 4">
    <name type="scientific">Streptomonospora nanhaiensis</name>
    <dbReference type="NCBI Taxonomy" id="1323731"/>
    <lineage>
        <taxon>Bacteria</taxon>
        <taxon>Bacillati</taxon>
        <taxon>Actinomycetota</taxon>
        <taxon>Actinomycetes</taxon>
        <taxon>Streptosporangiales</taxon>
        <taxon>Nocardiopsidaceae</taxon>
        <taxon>Streptomonospora</taxon>
    </lineage>
</organism>
<evidence type="ECO:0000256" key="1">
    <source>
        <dbReference type="SAM" id="MobiDB-lite"/>
    </source>
</evidence>
<accession>A0A853BNN4</accession>
<dbReference type="Proteomes" id="UP000575985">
    <property type="component" value="Unassembled WGS sequence"/>
</dbReference>
<dbReference type="InterPro" id="IPR029062">
    <property type="entry name" value="Class_I_gatase-like"/>
</dbReference>
<dbReference type="PANTHER" id="PTHR43130:SF2">
    <property type="entry name" value="DJ-1_PFPI DOMAIN-CONTAINING PROTEIN"/>
    <property type="match status" value="1"/>
</dbReference>
<name>A0A853BNN4_9ACTN</name>
<dbReference type="InterPro" id="IPR052158">
    <property type="entry name" value="INH-QAR"/>
</dbReference>
<sequence>MTLRVQAVLYDGVEDQDLVGPLGALDVVDDVRTTFVTLGGPGTVTTSFGMEVRAGAALDPARADLVVVPGGGYGAGSAVDRQVRSGALPRALAEAARPGLIMAGVCTGTLLLSAAGLTAGRPCTTHHAATQDLAAQGAEVVAGRVVDDGDLVTCGGVTSGIDLGLWLVERLYGAQAALLAEQILEHERRGTVWRRPAARGGEEAAEEAPAVPA</sequence>
<evidence type="ECO:0000313" key="4">
    <source>
        <dbReference type="Proteomes" id="UP000575985"/>
    </source>
</evidence>
<proteinExistence type="predicted"/>
<comment type="caution">
    <text evidence="3">The sequence shown here is derived from an EMBL/GenBank/DDBJ whole genome shotgun (WGS) entry which is preliminary data.</text>
</comment>
<dbReference type="EMBL" id="JACCFO010000001">
    <property type="protein sequence ID" value="NYI96236.1"/>
    <property type="molecule type" value="Genomic_DNA"/>
</dbReference>
<dbReference type="AlphaFoldDB" id="A0A853BNN4"/>
<dbReference type="RefSeq" id="WP_179767634.1">
    <property type="nucleotide sequence ID" value="NZ_JACCFO010000001.1"/>
</dbReference>
<gene>
    <name evidence="3" type="ORF">HNR12_002513</name>
</gene>
<dbReference type="Gene3D" id="3.40.50.880">
    <property type="match status" value="1"/>
</dbReference>
<evidence type="ECO:0000313" key="3">
    <source>
        <dbReference type="EMBL" id="NYI96236.1"/>
    </source>
</evidence>
<dbReference type="InterPro" id="IPR002818">
    <property type="entry name" value="DJ-1/PfpI"/>
</dbReference>
<dbReference type="SUPFAM" id="SSF52317">
    <property type="entry name" value="Class I glutamine amidotransferase-like"/>
    <property type="match status" value="1"/>
</dbReference>
<feature type="domain" description="DJ-1/PfpI" evidence="2">
    <location>
        <begin position="5"/>
        <end position="169"/>
    </location>
</feature>
<protein>
    <submittedName>
        <fullName evidence="3">Transcriptional regulator GlxA family with amidase domain</fullName>
    </submittedName>
</protein>
<feature type="region of interest" description="Disordered" evidence="1">
    <location>
        <begin position="194"/>
        <end position="213"/>
    </location>
</feature>
<dbReference type="PANTHER" id="PTHR43130">
    <property type="entry name" value="ARAC-FAMILY TRANSCRIPTIONAL REGULATOR"/>
    <property type="match status" value="1"/>
</dbReference>
<evidence type="ECO:0000259" key="2">
    <source>
        <dbReference type="Pfam" id="PF01965"/>
    </source>
</evidence>
<keyword evidence="4" id="KW-1185">Reference proteome</keyword>
<dbReference type="GO" id="GO:0006355">
    <property type="term" value="P:regulation of DNA-templated transcription"/>
    <property type="evidence" value="ECO:0007669"/>
    <property type="project" value="TreeGrafter"/>
</dbReference>
<reference evidence="3 4" key="1">
    <citation type="submission" date="2020-07" db="EMBL/GenBank/DDBJ databases">
        <title>Sequencing the genomes of 1000 actinobacteria strains.</title>
        <authorList>
            <person name="Klenk H.-P."/>
        </authorList>
    </citation>
    <scope>NUCLEOTIDE SEQUENCE [LARGE SCALE GENOMIC DNA]</scope>
    <source>
        <strain evidence="3 4">DSM 45927</strain>
    </source>
</reference>
<dbReference type="Pfam" id="PF01965">
    <property type="entry name" value="DJ-1_PfpI"/>
    <property type="match status" value="1"/>
</dbReference>